<dbReference type="PANTHER" id="PTHR16897">
    <property type="entry name" value="OS10G0105400 PROTEIN"/>
    <property type="match status" value="1"/>
</dbReference>
<dbReference type="OMA" id="MSCVEIN"/>
<evidence type="ECO:0000313" key="1">
    <source>
        <dbReference type="EMBL" id="ESO88605.1"/>
    </source>
</evidence>
<name>V4A0Z3_LOTGI</name>
<dbReference type="OrthoDB" id="6122198at2759"/>
<proteinExistence type="predicted"/>
<dbReference type="InterPro" id="IPR013783">
    <property type="entry name" value="Ig-like_fold"/>
</dbReference>
<dbReference type="RefSeq" id="XP_009060654.1">
    <property type="nucleotide sequence ID" value="XM_009062406.1"/>
</dbReference>
<dbReference type="Gene3D" id="2.60.120.260">
    <property type="entry name" value="Galactose-binding domain-like"/>
    <property type="match status" value="1"/>
</dbReference>
<dbReference type="InterPro" id="IPR036116">
    <property type="entry name" value="FN3_sf"/>
</dbReference>
<dbReference type="SUPFAM" id="SSF49265">
    <property type="entry name" value="Fibronectin type III"/>
    <property type="match status" value="1"/>
</dbReference>
<evidence type="ECO:0000313" key="2">
    <source>
        <dbReference type="Proteomes" id="UP000030746"/>
    </source>
</evidence>
<dbReference type="KEGG" id="lgi:LOTGIDRAFT_165389"/>
<dbReference type="Proteomes" id="UP000030746">
    <property type="component" value="Unassembled WGS sequence"/>
</dbReference>
<reference evidence="1 2" key="1">
    <citation type="journal article" date="2013" name="Nature">
        <title>Insights into bilaterian evolution from three spiralian genomes.</title>
        <authorList>
            <person name="Simakov O."/>
            <person name="Marletaz F."/>
            <person name="Cho S.J."/>
            <person name="Edsinger-Gonzales E."/>
            <person name="Havlak P."/>
            <person name="Hellsten U."/>
            <person name="Kuo D.H."/>
            <person name="Larsson T."/>
            <person name="Lv J."/>
            <person name="Arendt D."/>
            <person name="Savage R."/>
            <person name="Osoegawa K."/>
            <person name="de Jong P."/>
            <person name="Grimwood J."/>
            <person name="Chapman J.A."/>
            <person name="Shapiro H."/>
            <person name="Aerts A."/>
            <person name="Otillar R.P."/>
            <person name="Terry A.Y."/>
            <person name="Boore J.L."/>
            <person name="Grigoriev I.V."/>
            <person name="Lindberg D.R."/>
            <person name="Seaver E.C."/>
            <person name="Weisblat D.A."/>
            <person name="Putnam N.H."/>
            <person name="Rokhsar D.S."/>
        </authorList>
    </citation>
    <scope>NUCLEOTIDE SEQUENCE [LARGE SCALE GENOMIC DNA]</scope>
</reference>
<dbReference type="PANTHER" id="PTHR16897:SF2">
    <property type="entry name" value="OS03G0226600 PROTEIN"/>
    <property type="match status" value="1"/>
</dbReference>
<keyword evidence="2" id="KW-1185">Reference proteome</keyword>
<dbReference type="CTD" id="20240024"/>
<protein>
    <recommendedName>
        <fullName evidence="3">Fibronectin type-III domain-containing protein</fullName>
    </recommendedName>
</protein>
<evidence type="ECO:0008006" key="3">
    <source>
        <dbReference type="Google" id="ProtNLM"/>
    </source>
</evidence>
<organism evidence="1 2">
    <name type="scientific">Lottia gigantea</name>
    <name type="common">Giant owl limpet</name>
    <dbReference type="NCBI Taxonomy" id="225164"/>
    <lineage>
        <taxon>Eukaryota</taxon>
        <taxon>Metazoa</taxon>
        <taxon>Spiralia</taxon>
        <taxon>Lophotrochozoa</taxon>
        <taxon>Mollusca</taxon>
        <taxon>Gastropoda</taxon>
        <taxon>Patellogastropoda</taxon>
        <taxon>Lottioidea</taxon>
        <taxon>Lottiidae</taxon>
        <taxon>Lottia</taxon>
    </lineage>
</organism>
<dbReference type="Gene3D" id="2.60.40.10">
    <property type="entry name" value="Immunoglobulins"/>
    <property type="match status" value="1"/>
</dbReference>
<accession>V4A0Z3</accession>
<dbReference type="HOGENOM" id="CLU_373523_0_0_1"/>
<dbReference type="GeneID" id="20240024"/>
<dbReference type="STRING" id="225164.V4A0Z3"/>
<dbReference type="AlphaFoldDB" id="V4A0Z3"/>
<dbReference type="EMBL" id="KB202656">
    <property type="protein sequence ID" value="ESO88605.1"/>
    <property type="molecule type" value="Genomic_DNA"/>
</dbReference>
<sequence>MFCYNTLHDNLVYSVFVRAWYDDKRYYVYKSPGITVVSKPPTLTYLGGAAVKELEQTTGNKDIDYQINNNTIIVGWKVKFNGGIHGVDYYQIYISTHPQGHNIHRSDTKLSPQQKSFSISGVKLQEDKIYYSTVLAFNKAGLCSWSTSDGIIIDSTPPSTGIIHDGLDPHDSEYQSSDSLLAASWYGFSDIGSGIVNYIWCVGRQNDSTTCDILPWTNVGLKIKTTDISPMELHSGDKIYHKVYAVDGSGLQSQVAVSNGIIIDTSPPEPSYLEFIGENLILNPSFESISDDTTTSCNSNIPEDWSTDSQSCVKTRSSQHSTAHDGEVYITITDQIQQTIQNLDTDCSYQLTVHVGYPHDILLSHHMVEGFIRLGHEINSFKLNPDLCQGDCSELVDVIHWYKFNYIYQPINTREKLVIGTTRNNMILAIDDLELRKINHVSLKDTNNNHIVYHPTFTPHWSSLHFNWYIKDRESSIVEYQWALGTVKGGTQIREFTTTGDRSHVTVSNLPLDHNTRLYFTVKARNGADLTSLSHSNYMLVDTTPPVVIYIHDGTGGDVNYQTRKVIAVNWKIEDPQSGIDYCLWAIGSVRGGNDIQKFTRIQKDENKASREYTEREPIKVYSTIRCYNKVGLQVTVTTDGVQLIDSNKLITNDRDIKIAKTLDGLTLMISWTDIFESYWKDLTYEVSLGTKQGGGDVMQWQETKDKSLRLTLPKHSKYKYLFLTLTAVDPCGLFSTIQKTILL</sequence>
<gene>
    <name evidence="1" type="ORF">LOTGIDRAFT_165389</name>
</gene>